<evidence type="ECO:0000313" key="4">
    <source>
        <dbReference type="EMBL" id="PKA65790.1"/>
    </source>
</evidence>
<feature type="compositionally biased region" description="Basic and acidic residues" evidence="3">
    <location>
        <begin position="10"/>
        <end position="28"/>
    </location>
</feature>
<dbReference type="GO" id="GO:0005634">
    <property type="term" value="C:nucleus"/>
    <property type="evidence" value="ECO:0007669"/>
    <property type="project" value="UniProtKB-SubCell"/>
</dbReference>
<dbReference type="EMBL" id="KZ451889">
    <property type="protein sequence ID" value="PKA65790.1"/>
    <property type="molecule type" value="Genomic_DNA"/>
</dbReference>
<comment type="subcellular location">
    <subcellularLocation>
        <location evidence="1">Nucleus</location>
    </subcellularLocation>
</comment>
<keyword evidence="5" id="KW-1185">Reference proteome</keyword>
<gene>
    <name evidence="4" type="ORF">AXF42_Ash017315</name>
</gene>
<dbReference type="InterPro" id="IPR051992">
    <property type="entry name" value="OxStress_Response_Reg"/>
</dbReference>
<evidence type="ECO:0000256" key="2">
    <source>
        <dbReference type="ARBA" id="ARBA00023242"/>
    </source>
</evidence>
<dbReference type="PANTHER" id="PTHR33172:SF91">
    <property type="entry name" value="PROTEIN OXIDATIVE STRESS 3 LIKE 5"/>
    <property type="match status" value="1"/>
</dbReference>
<dbReference type="PANTHER" id="PTHR33172">
    <property type="entry name" value="OS08G0516900 PROTEIN"/>
    <property type="match status" value="1"/>
</dbReference>
<reference evidence="4 5" key="1">
    <citation type="journal article" date="2017" name="Nature">
        <title>The Apostasia genome and the evolution of orchids.</title>
        <authorList>
            <person name="Zhang G.Q."/>
            <person name="Liu K.W."/>
            <person name="Li Z."/>
            <person name="Lohaus R."/>
            <person name="Hsiao Y.Y."/>
            <person name="Niu S.C."/>
            <person name="Wang J.Y."/>
            <person name="Lin Y.C."/>
            <person name="Xu Q."/>
            <person name="Chen L.J."/>
            <person name="Yoshida K."/>
            <person name="Fujiwara S."/>
            <person name="Wang Z.W."/>
            <person name="Zhang Y.Q."/>
            <person name="Mitsuda N."/>
            <person name="Wang M."/>
            <person name="Liu G.H."/>
            <person name="Pecoraro L."/>
            <person name="Huang H.X."/>
            <person name="Xiao X.J."/>
            <person name="Lin M."/>
            <person name="Wu X.Y."/>
            <person name="Wu W.L."/>
            <person name="Chen Y.Y."/>
            <person name="Chang S.B."/>
            <person name="Sakamoto S."/>
            <person name="Ohme-Takagi M."/>
            <person name="Yagi M."/>
            <person name="Zeng S.J."/>
            <person name="Shen C.Y."/>
            <person name="Yeh C.M."/>
            <person name="Luo Y.B."/>
            <person name="Tsai W.C."/>
            <person name="Van de Peer Y."/>
            <person name="Liu Z.J."/>
        </authorList>
    </citation>
    <scope>NUCLEOTIDE SEQUENCE [LARGE SCALE GENOMIC DNA]</scope>
    <source>
        <strain evidence="5">cv. Shenzhen</strain>
        <tissue evidence="4">Stem</tissue>
    </source>
</reference>
<feature type="compositionally biased region" description="Low complexity" evidence="3">
    <location>
        <begin position="44"/>
        <end position="57"/>
    </location>
</feature>
<organism evidence="4 5">
    <name type="scientific">Apostasia shenzhenica</name>
    <dbReference type="NCBI Taxonomy" id="1088818"/>
    <lineage>
        <taxon>Eukaryota</taxon>
        <taxon>Viridiplantae</taxon>
        <taxon>Streptophyta</taxon>
        <taxon>Embryophyta</taxon>
        <taxon>Tracheophyta</taxon>
        <taxon>Spermatophyta</taxon>
        <taxon>Magnoliopsida</taxon>
        <taxon>Liliopsida</taxon>
        <taxon>Asparagales</taxon>
        <taxon>Orchidaceae</taxon>
        <taxon>Apostasioideae</taxon>
        <taxon>Apostasia</taxon>
    </lineage>
</organism>
<name>A0A2I0BDC2_9ASPA</name>
<accession>A0A2I0BDC2</accession>
<dbReference type="STRING" id="1088818.A0A2I0BDC2"/>
<feature type="compositionally biased region" description="Basic and acidic residues" evidence="3">
    <location>
        <begin position="65"/>
        <end position="74"/>
    </location>
</feature>
<proteinExistence type="predicted"/>
<dbReference type="GO" id="GO:0006950">
    <property type="term" value="P:response to stress"/>
    <property type="evidence" value="ECO:0007669"/>
    <property type="project" value="UniProtKB-ARBA"/>
</dbReference>
<protein>
    <submittedName>
        <fullName evidence="4">Uncharacterized protein</fullName>
    </submittedName>
</protein>
<evidence type="ECO:0000256" key="1">
    <source>
        <dbReference type="ARBA" id="ARBA00004123"/>
    </source>
</evidence>
<sequence length="209" mass="23311">MALKLPIFLRGDDTEKTEIEEQGRKTEELAAALARKEEEDDVESSQSSSIGVNSPSSSDDEEEEGQSKLKDEKGFSISLDSLEESLPIKRGLSNYFSGKSKSFASLSDASSISAKDLAKPENSFNKRRRILINCKNSWRRRASYSSLMPPLPPLISPDFIVEEEEDEDRGEADLFIPLPPLAAHGEQRSLKNTFIKSSRSFSLTDLHRV</sequence>
<evidence type="ECO:0000313" key="5">
    <source>
        <dbReference type="Proteomes" id="UP000236161"/>
    </source>
</evidence>
<evidence type="ECO:0000256" key="3">
    <source>
        <dbReference type="SAM" id="MobiDB-lite"/>
    </source>
</evidence>
<keyword evidence="2" id="KW-0539">Nucleus</keyword>
<dbReference type="OrthoDB" id="696276at2759"/>
<dbReference type="Proteomes" id="UP000236161">
    <property type="component" value="Unassembled WGS sequence"/>
</dbReference>
<feature type="region of interest" description="Disordered" evidence="3">
    <location>
        <begin position="1"/>
        <end position="74"/>
    </location>
</feature>
<dbReference type="AlphaFoldDB" id="A0A2I0BDC2"/>